<dbReference type="FunCoup" id="B3RY27">
    <property type="interactions" value="2075"/>
</dbReference>
<dbReference type="PhylomeDB" id="B3RY27"/>
<reference evidence="3 4" key="1">
    <citation type="journal article" date="2008" name="Nature">
        <title>The Trichoplax genome and the nature of placozoans.</title>
        <authorList>
            <person name="Srivastava M."/>
            <person name="Begovic E."/>
            <person name="Chapman J."/>
            <person name="Putnam N.H."/>
            <person name="Hellsten U."/>
            <person name="Kawashima T."/>
            <person name="Kuo A."/>
            <person name="Mitros T."/>
            <person name="Salamov A."/>
            <person name="Carpenter M.L."/>
            <person name="Signorovitch A.Y."/>
            <person name="Moreno M.A."/>
            <person name="Kamm K."/>
            <person name="Grimwood J."/>
            <person name="Schmutz J."/>
            <person name="Shapiro H."/>
            <person name="Grigoriev I.V."/>
            <person name="Buss L.W."/>
            <person name="Schierwater B."/>
            <person name="Dellaporta S.L."/>
            <person name="Rokhsar D.S."/>
        </authorList>
    </citation>
    <scope>NUCLEOTIDE SEQUENCE [LARGE SCALE GENOMIC DNA]</scope>
    <source>
        <strain evidence="3 4">Grell-BS-1999</strain>
    </source>
</reference>
<dbReference type="STRING" id="10228.B3RY27"/>
<dbReference type="AlphaFoldDB" id="B3RY27"/>
<dbReference type="RefSeq" id="XP_002112419.1">
    <property type="nucleotide sequence ID" value="XM_002112383.1"/>
</dbReference>
<dbReference type="InParanoid" id="B3RY27"/>
<dbReference type="PANTHER" id="PTHR21021">
    <property type="entry name" value="GAF/PUTATIVE CYTOSKELETAL PROTEIN"/>
    <property type="match status" value="1"/>
</dbReference>
<evidence type="ECO:0000313" key="4">
    <source>
        <dbReference type="Proteomes" id="UP000009022"/>
    </source>
</evidence>
<accession>B3RY27</accession>
<dbReference type="PANTHER" id="PTHR21021:SF16">
    <property type="entry name" value="TIP41-LIKE PROTEIN"/>
    <property type="match status" value="1"/>
</dbReference>
<name>B3RY27_TRIAD</name>
<dbReference type="CTD" id="6754065"/>
<dbReference type="Pfam" id="PF04176">
    <property type="entry name" value="TIP41"/>
    <property type="match status" value="1"/>
</dbReference>
<dbReference type="HOGENOM" id="CLU_039187_2_0_1"/>
<evidence type="ECO:0000256" key="2">
    <source>
        <dbReference type="ARBA" id="ARBA00018951"/>
    </source>
</evidence>
<dbReference type="OrthoDB" id="10253878at2759"/>
<dbReference type="GO" id="GO:0005829">
    <property type="term" value="C:cytosol"/>
    <property type="evidence" value="ECO:0000318"/>
    <property type="project" value="GO_Central"/>
</dbReference>
<evidence type="ECO:0000313" key="3">
    <source>
        <dbReference type="EMBL" id="EDV24529.1"/>
    </source>
</evidence>
<dbReference type="EMBL" id="DS985245">
    <property type="protein sequence ID" value="EDV24529.1"/>
    <property type="molecule type" value="Genomic_DNA"/>
</dbReference>
<dbReference type="eggNOG" id="KOG3224">
    <property type="taxonomic scope" value="Eukaryota"/>
</dbReference>
<dbReference type="GO" id="GO:0072542">
    <property type="term" value="F:protein phosphatase activator activity"/>
    <property type="evidence" value="ECO:0000318"/>
    <property type="project" value="GO_Central"/>
</dbReference>
<sequence length="268" mass="31010">MEQRKINVRKDEFTLGPWKLISTEGSILKSACSQPDICQNQSKKCELCTILAAIDIPLPEMLFANNSLRLEHRNGFGIEFNPTDALKLVNNQKEHIKVAYAEEWQKNRVSSEDPVNETVKRFDWTYSSKYKGTLFGDGIKASSTTQRIDIEKLKAKEKIYHYKSIMLFEDELADNGCAWMNAKVRVMPGYVFFLLRFFLRVDNVLARVYDTRLYHQAETNYMLREFLAKECNLQQVKVPSHVLSDPAEIDKFLTVTEEQLEVVSLPIL</sequence>
<dbReference type="Proteomes" id="UP000009022">
    <property type="component" value="Unassembled WGS sequence"/>
</dbReference>
<gene>
    <name evidence="3" type="ORF">TRIADDRAFT_56416</name>
</gene>
<dbReference type="OMA" id="DMILFED"/>
<proteinExistence type="inferred from homology"/>
<evidence type="ECO:0000256" key="1">
    <source>
        <dbReference type="ARBA" id="ARBA00006658"/>
    </source>
</evidence>
<organism evidence="3 4">
    <name type="scientific">Trichoplax adhaerens</name>
    <name type="common">Trichoplax reptans</name>
    <dbReference type="NCBI Taxonomy" id="10228"/>
    <lineage>
        <taxon>Eukaryota</taxon>
        <taxon>Metazoa</taxon>
        <taxon>Placozoa</taxon>
        <taxon>Uniplacotomia</taxon>
        <taxon>Trichoplacea</taxon>
        <taxon>Trichoplacidae</taxon>
        <taxon>Trichoplax</taxon>
    </lineage>
</organism>
<dbReference type="GeneID" id="6754065"/>
<dbReference type="GO" id="GO:0031929">
    <property type="term" value="P:TOR signaling"/>
    <property type="evidence" value="ECO:0000318"/>
    <property type="project" value="GO_Central"/>
</dbReference>
<protein>
    <recommendedName>
        <fullName evidence="2">TIP41-like protein</fullName>
    </recommendedName>
</protein>
<dbReference type="InterPro" id="IPR007303">
    <property type="entry name" value="TIP41-like"/>
</dbReference>
<dbReference type="InterPro" id="IPR051330">
    <property type="entry name" value="Phosphatase_reg/MetRdx"/>
</dbReference>
<dbReference type="KEGG" id="tad:TRIADDRAFT_56416"/>
<comment type="similarity">
    <text evidence="1">Belongs to the TIP41 family.</text>
</comment>
<keyword evidence="4" id="KW-1185">Reference proteome</keyword>